<dbReference type="AlphaFoldDB" id="A0A3A9ZHQ0"/>
<keyword evidence="1" id="KW-0472">Membrane</keyword>
<keyword evidence="3" id="KW-1185">Reference proteome</keyword>
<dbReference type="EMBL" id="RBAK01000004">
    <property type="protein sequence ID" value="RKN47699.1"/>
    <property type="molecule type" value="Genomic_DNA"/>
</dbReference>
<protein>
    <submittedName>
        <fullName evidence="2">Uncharacterized protein</fullName>
    </submittedName>
</protein>
<feature type="transmembrane region" description="Helical" evidence="1">
    <location>
        <begin position="40"/>
        <end position="60"/>
    </location>
</feature>
<comment type="caution">
    <text evidence="2">The sequence shown here is derived from an EMBL/GenBank/DDBJ whole genome shotgun (WGS) entry which is preliminary data.</text>
</comment>
<name>A0A3A9ZHQ0_9ACTN</name>
<proteinExistence type="predicted"/>
<keyword evidence="1" id="KW-0812">Transmembrane</keyword>
<dbReference type="Proteomes" id="UP000281726">
    <property type="component" value="Unassembled WGS sequence"/>
</dbReference>
<keyword evidence="1" id="KW-1133">Transmembrane helix</keyword>
<gene>
    <name evidence="2" type="ORF">D7223_13180</name>
</gene>
<organism evidence="2 3">
    <name type="scientific">Micromonospora endolithica</name>
    <dbReference type="NCBI Taxonomy" id="230091"/>
    <lineage>
        <taxon>Bacteria</taxon>
        <taxon>Bacillati</taxon>
        <taxon>Actinomycetota</taxon>
        <taxon>Actinomycetes</taxon>
        <taxon>Micromonosporales</taxon>
        <taxon>Micromonosporaceae</taxon>
        <taxon>Micromonospora</taxon>
    </lineage>
</organism>
<evidence type="ECO:0000313" key="3">
    <source>
        <dbReference type="Proteomes" id="UP000281726"/>
    </source>
</evidence>
<reference evidence="2 3" key="1">
    <citation type="journal article" date="2004" name="Syst. Appl. Microbiol.">
        <title>Cryptoendolithic actinomycetes from antarctic sandstone rock samples: Micromonospora endolithica sp. nov. and two isolates related to Micromonospora coerulea Jensen 1932.</title>
        <authorList>
            <person name="Hirsch P."/>
            <person name="Mevs U."/>
            <person name="Kroppenstedt R.M."/>
            <person name="Schumann P."/>
            <person name="Stackebrandt E."/>
        </authorList>
    </citation>
    <scope>NUCLEOTIDE SEQUENCE [LARGE SCALE GENOMIC DNA]</scope>
    <source>
        <strain evidence="2 3">JCM 12677</strain>
    </source>
</reference>
<accession>A0A3A9ZHQ0</accession>
<evidence type="ECO:0000313" key="2">
    <source>
        <dbReference type="EMBL" id="RKN47699.1"/>
    </source>
</evidence>
<sequence>MTVDEELSRALDDLTRGLTPQPDPYGRVVARHRRARQRRAVGLTTAVVVSLTGAVVAVGGPGTPAQPPPADSTDPVPPVLAWSEKLLQSPPRGAVARDAAYVRGLTDLLSAAQRSGDIARLRGVPVREVRVLFVDDVGGRRIALAAFVREEPDPNTGWPSAAVWLVAPEGADAEELADSNAIRSVSDALEPVESMVLEDTAPRSGEPAVQVAIAPAECVFLSSPMPVDPARWTPEPTSSYLVRTPQTRRPEWWRVDCGPVTRRVVPAPGSLVTGPITDAQLATAMSRSRGTADAERSRALVQQTAQTQGYRASALPTVVWGGRVAFVPISDASPVAPAADAQVTVLAAPAVGGGWRGTVTIDHDRPGADGATATGMSFEVPTDPNDPTGVLAIPAGEDGPDGARQSLLVVTPAAATTVRVLRDGQEVARSPVRRSGAVVTVPGPASGLVVEALDRSGTALADAPVARVGDQLDSLEMDAFNQQ</sequence>
<dbReference type="RefSeq" id="WP_120728641.1">
    <property type="nucleotide sequence ID" value="NZ_RBAK01000004.1"/>
</dbReference>
<evidence type="ECO:0000256" key="1">
    <source>
        <dbReference type="SAM" id="Phobius"/>
    </source>
</evidence>